<evidence type="ECO:0000313" key="1">
    <source>
        <dbReference type="EMBL" id="NBJ24918.1"/>
    </source>
</evidence>
<dbReference type="Proteomes" id="UP000818323">
    <property type="component" value="Unassembled WGS sequence"/>
</dbReference>
<dbReference type="InterPro" id="IPR035959">
    <property type="entry name" value="RutC-like_sf"/>
</dbReference>
<dbReference type="Pfam" id="PF01042">
    <property type="entry name" value="Ribonuc_L-PSP"/>
    <property type="match status" value="1"/>
</dbReference>
<keyword evidence="2" id="KW-1185">Reference proteome</keyword>
<dbReference type="RefSeq" id="WP_161723310.1">
    <property type="nucleotide sequence ID" value="NZ_JAAAXI010000008.1"/>
</dbReference>
<reference evidence="1 2" key="1">
    <citation type="submission" date="2020-01" db="EMBL/GenBank/DDBJ databases">
        <title>Microvirga sp. nov., an arsenate reduction bacterium isolated from Tibet hotspring sediments.</title>
        <authorList>
            <person name="Yuan C.-G."/>
        </authorList>
    </citation>
    <scope>NUCLEOTIDE SEQUENCE [LARGE SCALE GENOMIC DNA]</scope>
    <source>
        <strain evidence="1 2">SYSU G3D203</strain>
    </source>
</reference>
<organism evidence="1 2">
    <name type="scientific">Microvirga arsenatis</name>
    <dbReference type="NCBI Taxonomy" id="2692265"/>
    <lineage>
        <taxon>Bacteria</taxon>
        <taxon>Pseudomonadati</taxon>
        <taxon>Pseudomonadota</taxon>
        <taxon>Alphaproteobacteria</taxon>
        <taxon>Hyphomicrobiales</taxon>
        <taxon>Methylobacteriaceae</taxon>
        <taxon>Microvirga</taxon>
    </lineage>
</organism>
<gene>
    <name evidence="1" type="ORF">GR303_11190</name>
</gene>
<comment type="caution">
    <text evidence="1">The sequence shown here is derived from an EMBL/GenBank/DDBJ whole genome shotgun (WGS) entry which is preliminary data.</text>
</comment>
<name>A0ABW9Z0T8_9HYPH</name>
<protein>
    <recommendedName>
        <fullName evidence="3">RidA family protein</fullName>
    </recommendedName>
</protein>
<sequence length="78" mass="8148">MAISGQVALDASGALVGGTEYIAQACQCFANICEALAALNAQPRDCLQIRIYVVGQRQDLVSAIFDAGNQAFGGDWPT</sequence>
<dbReference type="CDD" id="cd00448">
    <property type="entry name" value="YjgF_YER057c_UK114_family"/>
    <property type="match status" value="1"/>
</dbReference>
<evidence type="ECO:0008006" key="3">
    <source>
        <dbReference type="Google" id="ProtNLM"/>
    </source>
</evidence>
<dbReference type="EMBL" id="JAAAXJ010000005">
    <property type="protein sequence ID" value="NBJ24918.1"/>
    <property type="molecule type" value="Genomic_DNA"/>
</dbReference>
<evidence type="ECO:0000313" key="2">
    <source>
        <dbReference type="Proteomes" id="UP000818323"/>
    </source>
</evidence>
<dbReference type="InterPro" id="IPR006175">
    <property type="entry name" value="YjgF/YER057c/UK114"/>
</dbReference>
<dbReference type="Gene3D" id="3.30.1330.40">
    <property type="entry name" value="RutC-like"/>
    <property type="match status" value="1"/>
</dbReference>
<dbReference type="SUPFAM" id="SSF55298">
    <property type="entry name" value="YjgF-like"/>
    <property type="match status" value="1"/>
</dbReference>
<proteinExistence type="predicted"/>
<accession>A0ABW9Z0T8</accession>